<feature type="region of interest" description="Disordered" evidence="2">
    <location>
        <begin position="523"/>
        <end position="551"/>
    </location>
</feature>
<feature type="region of interest" description="Disordered" evidence="2">
    <location>
        <begin position="613"/>
        <end position="635"/>
    </location>
</feature>
<evidence type="ECO:0000313" key="4">
    <source>
        <dbReference type="Proteomes" id="UP000308365"/>
    </source>
</evidence>
<comment type="similarity">
    <text evidence="1">Belongs to the FAM227 family.</text>
</comment>
<evidence type="ECO:0000313" key="3">
    <source>
        <dbReference type="EMBL" id="TKC42595.1"/>
    </source>
</evidence>
<sequence>VPSRGHIPRRNLDRERLQSAGRAHAHTQPRRALPPREVGIPDTARSPARAYAKHQKLLRTTPDIFNRIHKGSVFWSHFHAPCYRLGRGATLTLPTNPWVWGRRRGNGVSRMRWRLATPPLSWERREWWLRPALPGEHHKTKRTPSWWMWGQRVSGVPSRTLQGPQREPWRNRLRVRRIPPMSSVDEHLPVSFTARKAMKDAMRKNLEDSPPCILLWCPCCTGSIQQVNQGIAETDLSPNPLVHSLMATKALPPSGRQQGPATHFVPGLLHTSRRNGLLPDPCPPLRFALTPKTPFLFWFLKAIEKYEMEKKALKGERKKSERKSQCICKGSESRNVKSFIIKRKTADKNMLAELYQYPQFDDSKPNNLPNGVDFYDMVGNVIQAERNPLSGKSFCSDRELEQFLCSPSVRAMWLDSFWWIFHERYQLFFCGTNPSLFNPKKEVQSKLFDRIAQHYAFLLSRESRSHYEEALLKRLPSLLSKALYTSFCCCFPQSWFNTHEFKSDICNTMSLWISGERWLLSPGESNSRNMSSTRAQGGGLSQSSSSAVSPPRQEGTEELLFFSSLRRDFSFLTSRRYSSQKSPQSKKVCCPQYLPGNVFIEKLEAVSSKTLACRPRNSPPPSVPLPPANPAPLEEGPCPPPHNYQTLVLRKATQQVKRISAARELENMLPKPSYPACKSPEMTSNLFNIYGKSPLIVYFLLNHASLQQPGKDVLMSTLTYVEVISLTLSNMKKRRDDLHQLNRFHWSEWNHFNAYLEELHNNFLREVKNIDQRAKDKKQANHMFIQPSTFIEDSPEKKSRRSRQREIAFLLRFV</sequence>
<evidence type="ECO:0000256" key="2">
    <source>
        <dbReference type="SAM" id="MobiDB-lite"/>
    </source>
</evidence>
<gene>
    <name evidence="3" type="ORF">EI555_008984</name>
</gene>
<dbReference type="Pfam" id="PF14922">
    <property type="entry name" value="FWWh"/>
    <property type="match status" value="1"/>
</dbReference>
<dbReference type="PANTHER" id="PTHR33560:SF1">
    <property type="entry name" value="PROTEIN FAM227A"/>
    <property type="match status" value="1"/>
</dbReference>
<name>A0A4U1F074_MONMO</name>
<feature type="compositionally biased region" description="Polar residues" evidence="2">
    <location>
        <begin position="523"/>
        <end position="535"/>
    </location>
</feature>
<dbReference type="InterPro" id="IPR029417">
    <property type="entry name" value="FAM227"/>
</dbReference>
<protein>
    <recommendedName>
        <fullName evidence="5">Family with sequence similarity 227 member A</fullName>
    </recommendedName>
</protein>
<dbReference type="AlphaFoldDB" id="A0A4U1F074"/>
<dbReference type="EMBL" id="RWIC01000539">
    <property type="protein sequence ID" value="TKC42595.1"/>
    <property type="molecule type" value="Genomic_DNA"/>
</dbReference>
<feature type="compositionally biased region" description="Pro residues" evidence="2">
    <location>
        <begin position="617"/>
        <end position="630"/>
    </location>
</feature>
<feature type="non-terminal residue" evidence="3">
    <location>
        <position position="1"/>
    </location>
</feature>
<dbReference type="PANTHER" id="PTHR33560">
    <property type="entry name" value="PROTEIN FAM227B"/>
    <property type="match status" value="1"/>
</dbReference>
<dbReference type="Proteomes" id="UP000308365">
    <property type="component" value="Unassembled WGS sequence"/>
</dbReference>
<comment type="caution">
    <text evidence="3">The sequence shown here is derived from an EMBL/GenBank/DDBJ whole genome shotgun (WGS) entry which is preliminary data.</text>
</comment>
<accession>A0A4U1F074</accession>
<feature type="region of interest" description="Disordered" evidence="2">
    <location>
        <begin position="1"/>
        <end position="45"/>
    </location>
</feature>
<evidence type="ECO:0000256" key="1">
    <source>
        <dbReference type="ARBA" id="ARBA00008666"/>
    </source>
</evidence>
<proteinExistence type="inferred from homology"/>
<evidence type="ECO:0008006" key="5">
    <source>
        <dbReference type="Google" id="ProtNLM"/>
    </source>
</evidence>
<reference evidence="4" key="1">
    <citation type="journal article" date="2019" name="IScience">
        <title>Narwhal Genome Reveals Long-Term Low Genetic Diversity despite Current Large Abundance Size.</title>
        <authorList>
            <person name="Westbury M.V."/>
            <person name="Petersen B."/>
            <person name="Garde E."/>
            <person name="Heide-Jorgensen M.P."/>
            <person name="Lorenzen E.D."/>
        </authorList>
    </citation>
    <scope>NUCLEOTIDE SEQUENCE [LARGE SCALE GENOMIC DNA]</scope>
</reference>
<organism evidence="3 4">
    <name type="scientific">Monodon monoceros</name>
    <name type="common">Narwhal</name>
    <name type="synonym">Ceratodon monodon</name>
    <dbReference type="NCBI Taxonomy" id="40151"/>
    <lineage>
        <taxon>Eukaryota</taxon>
        <taxon>Metazoa</taxon>
        <taxon>Chordata</taxon>
        <taxon>Craniata</taxon>
        <taxon>Vertebrata</taxon>
        <taxon>Euteleostomi</taxon>
        <taxon>Mammalia</taxon>
        <taxon>Eutheria</taxon>
        <taxon>Laurasiatheria</taxon>
        <taxon>Artiodactyla</taxon>
        <taxon>Whippomorpha</taxon>
        <taxon>Cetacea</taxon>
        <taxon>Odontoceti</taxon>
        <taxon>Monodontidae</taxon>
        <taxon>Monodon</taxon>
    </lineage>
</organism>